<dbReference type="InterPro" id="IPR007111">
    <property type="entry name" value="NACHT_NTPase"/>
</dbReference>
<dbReference type="InterPro" id="IPR056884">
    <property type="entry name" value="NPHP3-like_N"/>
</dbReference>
<reference evidence="3 4" key="1">
    <citation type="submission" date="2014-06" db="EMBL/GenBank/DDBJ databases">
        <title>Evolutionary Origins and Diversification of the Mycorrhizal Mutualists.</title>
        <authorList>
            <consortium name="DOE Joint Genome Institute"/>
            <consortium name="Mycorrhizal Genomics Consortium"/>
            <person name="Kohler A."/>
            <person name="Kuo A."/>
            <person name="Nagy L.G."/>
            <person name="Floudas D."/>
            <person name="Copeland A."/>
            <person name="Barry K.W."/>
            <person name="Cichocki N."/>
            <person name="Veneault-Fourrey C."/>
            <person name="LaButti K."/>
            <person name="Lindquist E.A."/>
            <person name="Lipzen A."/>
            <person name="Lundell T."/>
            <person name="Morin E."/>
            <person name="Murat C."/>
            <person name="Riley R."/>
            <person name="Ohm R."/>
            <person name="Sun H."/>
            <person name="Tunlid A."/>
            <person name="Henrissat B."/>
            <person name="Grigoriev I.V."/>
            <person name="Hibbett D.S."/>
            <person name="Martin F."/>
        </authorList>
    </citation>
    <scope>NUCLEOTIDE SEQUENCE [LARGE SCALE GENOMIC DNA]</scope>
    <source>
        <strain evidence="3 4">SS14</strain>
    </source>
</reference>
<dbReference type="SUPFAM" id="SSF52540">
    <property type="entry name" value="P-loop containing nucleoside triphosphate hydrolases"/>
    <property type="match status" value="1"/>
</dbReference>
<organism evidence="3 4">
    <name type="scientific">Sphaerobolus stellatus (strain SS14)</name>
    <dbReference type="NCBI Taxonomy" id="990650"/>
    <lineage>
        <taxon>Eukaryota</taxon>
        <taxon>Fungi</taxon>
        <taxon>Dikarya</taxon>
        <taxon>Basidiomycota</taxon>
        <taxon>Agaricomycotina</taxon>
        <taxon>Agaricomycetes</taxon>
        <taxon>Phallomycetidae</taxon>
        <taxon>Geastrales</taxon>
        <taxon>Sphaerobolaceae</taxon>
        <taxon>Sphaerobolus</taxon>
    </lineage>
</organism>
<keyword evidence="1" id="KW-0677">Repeat</keyword>
<accession>A0A0C9VW37</accession>
<evidence type="ECO:0000259" key="2">
    <source>
        <dbReference type="PROSITE" id="PS50837"/>
    </source>
</evidence>
<dbReference type="AlphaFoldDB" id="A0A0C9VW37"/>
<evidence type="ECO:0000313" key="4">
    <source>
        <dbReference type="Proteomes" id="UP000054279"/>
    </source>
</evidence>
<dbReference type="OrthoDB" id="448455at2759"/>
<name>A0A0C9VW37_SPHS4</name>
<evidence type="ECO:0000313" key="3">
    <source>
        <dbReference type="EMBL" id="KIJ47972.1"/>
    </source>
</evidence>
<protein>
    <recommendedName>
        <fullName evidence="2">NACHT domain-containing protein</fullName>
    </recommendedName>
</protein>
<feature type="domain" description="NACHT" evidence="2">
    <location>
        <begin position="56"/>
        <end position="195"/>
    </location>
</feature>
<dbReference type="HOGENOM" id="CLU_000288_34_5_1"/>
<dbReference type="EMBL" id="KN837099">
    <property type="protein sequence ID" value="KIJ47972.1"/>
    <property type="molecule type" value="Genomic_DNA"/>
</dbReference>
<dbReference type="Pfam" id="PF24883">
    <property type="entry name" value="NPHP3_N"/>
    <property type="match status" value="1"/>
</dbReference>
<evidence type="ECO:0000256" key="1">
    <source>
        <dbReference type="ARBA" id="ARBA00022737"/>
    </source>
</evidence>
<dbReference type="PANTHER" id="PTHR10039:SF15">
    <property type="entry name" value="NACHT DOMAIN-CONTAINING PROTEIN"/>
    <property type="match status" value="1"/>
</dbReference>
<dbReference type="PANTHER" id="PTHR10039">
    <property type="entry name" value="AMELOGENIN"/>
    <property type="match status" value="1"/>
</dbReference>
<gene>
    <name evidence="3" type="ORF">M422DRAFT_163144</name>
</gene>
<sequence>MVIVPTEKEREDIAAWLSPLNFGKFLADNLNKRTEGTASWIFEDSKLKNWMNGDLNLLWCPGHPGIGKTMIASVVIDTLTKSKTAIPVLFVFCNYKNHYTTSNYLKIFLKQLVLQQFVTNNALKLFKDAKAKSRTLSEADLLNILIEQLQKCSKAFIVVDAFDEILDAAIQDDLSHIFTQITLNTKVHVMVTSRPHVTNLDVM</sequence>
<proteinExistence type="predicted"/>
<dbReference type="PROSITE" id="PS50837">
    <property type="entry name" value="NACHT"/>
    <property type="match status" value="1"/>
</dbReference>
<keyword evidence="4" id="KW-1185">Reference proteome</keyword>
<dbReference type="Proteomes" id="UP000054279">
    <property type="component" value="Unassembled WGS sequence"/>
</dbReference>
<dbReference type="Gene3D" id="3.40.50.300">
    <property type="entry name" value="P-loop containing nucleotide triphosphate hydrolases"/>
    <property type="match status" value="1"/>
</dbReference>
<dbReference type="InterPro" id="IPR027417">
    <property type="entry name" value="P-loop_NTPase"/>
</dbReference>